<geneLocation type="plasmid" evidence="1 2">
    <name>pROLI24</name>
</geneLocation>
<accession>A0ABZ2C0K6</accession>
<gene>
    <name evidence="1" type="ORF">ROLI_048240</name>
</gene>
<reference evidence="1 2" key="2">
    <citation type="submission" date="2024-01" db="EMBL/GenBank/DDBJ databases">
        <title>Roseobacter fucihabitans sp. nov., isolated from the brown alga Fucus spiralis.</title>
        <authorList>
            <person name="Hahnke S."/>
            <person name="Berger M."/>
            <person name="Schlingloff A."/>
            <person name="Athale I."/>
            <person name="Neumann-Schaal M."/>
            <person name="Adenaya A."/>
            <person name="Poehlein A."/>
            <person name="Daniel R."/>
            <person name="Pertersen J."/>
            <person name="Brinkhoff T."/>
        </authorList>
    </citation>
    <scope>NUCLEOTIDE SEQUENCE [LARGE SCALE GENOMIC DNA]</scope>
    <source>
        <strain evidence="1 2">B14</strain>
        <plasmid evidence="1 2">pROLI24</plasmid>
    </source>
</reference>
<keyword evidence="2" id="KW-1185">Reference proteome</keyword>
<proteinExistence type="predicted"/>
<sequence>MYVGGGVISTIASYSGKRLCLAARIVAEFRKNRSRDNATKFKEIVEEAALKVGIDVEASAFARKFLTRSPTTSTEGEERILRQICLDGTALWQDLADNWNYVDEEIKRRLRGTKNTSIGEDADEDQRPKWLMLTSFEEPSASRDDTHEVSLASKIAGSRRRIVQIPPDSESQADLFAISGRYYILRYLFSTDEFVVSGMRIEEPYDNATPAEFSTKGGETEKEREFSAVEGLAFLLDGGRGELMTVGRSKKTLNVRTAILSPCRKPEPRTSLGESSRFLSLHNMDLRGLRLSTGSHLTTQVAYRVWCCKLIDDVETQYDPTYLQTFTRDDFKKTFEPIIDGFQVVFDWIIEKETLSTEPYKVARKR</sequence>
<dbReference type="Proteomes" id="UP001318682">
    <property type="component" value="Plasmid pROLI24"/>
</dbReference>
<reference evidence="1 2" key="1">
    <citation type="submission" date="2015-07" db="EMBL/GenBank/DDBJ databases">
        <authorList>
            <person name="Voget S."/>
            <person name="Dogs M."/>
            <person name="Brinkhoff T.H."/>
            <person name="Daniel R."/>
        </authorList>
    </citation>
    <scope>NUCLEOTIDE SEQUENCE [LARGE SCALE GENOMIC DNA]</scope>
    <source>
        <strain evidence="1 2">B14</strain>
        <plasmid evidence="1 2">pROLI24</plasmid>
    </source>
</reference>
<organism evidence="1 2">
    <name type="scientific">Roseobacter fucihabitans</name>
    <dbReference type="NCBI Taxonomy" id="1537242"/>
    <lineage>
        <taxon>Bacteria</taxon>
        <taxon>Pseudomonadati</taxon>
        <taxon>Pseudomonadota</taxon>
        <taxon>Alphaproteobacteria</taxon>
        <taxon>Rhodobacterales</taxon>
        <taxon>Roseobacteraceae</taxon>
        <taxon>Roseobacter</taxon>
    </lineage>
</organism>
<evidence type="ECO:0000313" key="1">
    <source>
        <dbReference type="EMBL" id="WVX51722.1"/>
    </source>
</evidence>
<keyword evidence="1" id="KW-0614">Plasmid</keyword>
<protein>
    <recommendedName>
        <fullName evidence="3">Fungal-type protein kinase domain-containing protein</fullName>
    </recommendedName>
</protein>
<dbReference type="EMBL" id="CP143427">
    <property type="protein sequence ID" value="WVX51722.1"/>
    <property type="molecule type" value="Genomic_DNA"/>
</dbReference>
<evidence type="ECO:0008006" key="3">
    <source>
        <dbReference type="Google" id="ProtNLM"/>
    </source>
</evidence>
<name>A0ABZ2C0K6_9RHOB</name>
<evidence type="ECO:0000313" key="2">
    <source>
        <dbReference type="Proteomes" id="UP001318682"/>
    </source>
</evidence>